<dbReference type="HOGENOM" id="CLU_007340_4_3_1"/>
<name>S7RZI3_GLOTA</name>
<feature type="domain" description="Xylanolytic transcriptional activator regulatory" evidence="4">
    <location>
        <begin position="254"/>
        <end position="326"/>
    </location>
</feature>
<protein>
    <recommendedName>
        <fullName evidence="4">Xylanolytic transcriptional activator regulatory domain-containing protein</fullName>
    </recommendedName>
</protein>
<dbReference type="SMART" id="SM00906">
    <property type="entry name" value="Fungal_trans"/>
    <property type="match status" value="1"/>
</dbReference>
<dbReference type="Proteomes" id="UP000030669">
    <property type="component" value="Unassembled WGS sequence"/>
</dbReference>
<dbReference type="PANTHER" id="PTHR31001:SF56">
    <property type="entry name" value="ZN(2)-C6 FUNGAL-TYPE DOMAIN-CONTAINING PROTEIN"/>
    <property type="match status" value="1"/>
</dbReference>
<dbReference type="GO" id="GO:0006351">
    <property type="term" value="P:DNA-templated transcription"/>
    <property type="evidence" value="ECO:0007669"/>
    <property type="project" value="InterPro"/>
</dbReference>
<comment type="subcellular location">
    <subcellularLocation>
        <location evidence="1">Nucleus</location>
    </subcellularLocation>
</comment>
<reference evidence="5 6" key="1">
    <citation type="journal article" date="2012" name="Science">
        <title>The Paleozoic origin of enzymatic lignin decomposition reconstructed from 31 fungal genomes.</title>
        <authorList>
            <person name="Floudas D."/>
            <person name="Binder M."/>
            <person name="Riley R."/>
            <person name="Barry K."/>
            <person name="Blanchette R.A."/>
            <person name="Henrissat B."/>
            <person name="Martinez A.T."/>
            <person name="Otillar R."/>
            <person name="Spatafora J.W."/>
            <person name="Yadav J.S."/>
            <person name="Aerts A."/>
            <person name="Benoit I."/>
            <person name="Boyd A."/>
            <person name="Carlson A."/>
            <person name="Copeland A."/>
            <person name="Coutinho P.M."/>
            <person name="de Vries R.P."/>
            <person name="Ferreira P."/>
            <person name="Findley K."/>
            <person name="Foster B."/>
            <person name="Gaskell J."/>
            <person name="Glotzer D."/>
            <person name="Gorecki P."/>
            <person name="Heitman J."/>
            <person name="Hesse C."/>
            <person name="Hori C."/>
            <person name="Igarashi K."/>
            <person name="Jurgens J.A."/>
            <person name="Kallen N."/>
            <person name="Kersten P."/>
            <person name="Kohler A."/>
            <person name="Kuees U."/>
            <person name="Kumar T.K.A."/>
            <person name="Kuo A."/>
            <person name="LaButti K."/>
            <person name="Larrondo L.F."/>
            <person name="Lindquist E."/>
            <person name="Ling A."/>
            <person name="Lombard V."/>
            <person name="Lucas S."/>
            <person name="Lundell T."/>
            <person name="Martin R."/>
            <person name="McLaughlin D.J."/>
            <person name="Morgenstern I."/>
            <person name="Morin E."/>
            <person name="Murat C."/>
            <person name="Nagy L.G."/>
            <person name="Nolan M."/>
            <person name="Ohm R.A."/>
            <person name="Patyshakuliyeva A."/>
            <person name="Rokas A."/>
            <person name="Ruiz-Duenas F.J."/>
            <person name="Sabat G."/>
            <person name="Salamov A."/>
            <person name="Samejima M."/>
            <person name="Schmutz J."/>
            <person name="Slot J.C."/>
            <person name="St John F."/>
            <person name="Stenlid J."/>
            <person name="Sun H."/>
            <person name="Sun S."/>
            <person name="Syed K."/>
            <person name="Tsang A."/>
            <person name="Wiebenga A."/>
            <person name="Young D."/>
            <person name="Pisabarro A."/>
            <person name="Eastwood D.C."/>
            <person name="Martin F."/>
            <person name="Cullen D."/>
            <person name="Grigoriev I.V."/>
            <person name="Hibbett D.S."/>
        </authorList>
    </citation>
    <scope>NUCLEOTIDE SEQUENCE [LARGE SCALE GENOMIC DNA]</scope>
    <source>
        <strain evidence="5 6">ATCC 11539</strain>
    </source>
</reference>
<dbReference type="OrthoDB" id="424974at2759"/>
<dbReference type="EMBL" id="KB469297">
    <property type="protein sequence ID" value="EPQ58859.1"/>
    <property type="molecule type" value="Genomic_DNA"/>
</dbReference>
<dbReference type="GeneID" id="19305495"/>
<dbReference type="GO" id="GO:0008270">
    <property type="term" value="F:zinc ion binding"/>
    <property type="evidence" value="ECO:0007669"/>
    <property type="project" value="InterPro"/>
</dbReference>
<evidence type="ECO:0000313" key="6">
    <source>
        <dbReference type="Proteomes" id="UP000030669"/>
    </source>
</evidence>
<dbReference type="InterPro" id="IPR007219">
    <property type="entry name" value="XnlR_reg_dom"/>
</dbReference>
<gene>
    <name evidence="5" type="ORF">GLOTRDRAFT_33402</name>
</gene>
<dbReference type="InterPro" id="IPR050613">
    <property type="entry name" value="Sec_Metabolite_Reg"/>
</dbReference>
<dbReference type="eggNOG" id="ENOG502SINT">
    <property type="taxonomic scope" value="Eukaryota"/>
</dbReference>
<evidence type="ECO:0000256" key="2">
    <source>
        <dbReference type="ARBA" id="ARBA00023242"/>
    </source>
</evidence>
<organism evidence="5 6">
    <name type="scientific">Gloeophyllum trabeum (strain ATCC 11539 / FP-39264 / Madison 617)</name>
    <name type="common">Brown rot fungus</name>
    <dbReference type="NCBI Taxonomy" id="670483"/>
    <lineage>
        <taxon>Eukaryota</taxon>
        <taxon>Fungi</taxon>
        <taxon>Dikarya</taxon>
        <taxon>Basidiomycota</taxon>
        <taxon>Agaricomycotina</taxon>
        <taxon>Agaricomycetes</taxon>
        <taxon>Gloeophyllales</taxon>
        <taxon>Gloeophyllaceae</taxon>
        <taxon>Gloeophyllum</taxon>
    </lineage>
</organism>
<dbReference type="OMA" id="NMAPSAM"/>
<sequence>MSHRIHQLEDALAVSHGNQSNEAHPLLCDELLEIKFWPERGNGARQSETQKDDVETSLDAFGTLTLGGQGEAKYFGGSAGSEVRGKSTHSLGWDDSERDDDSSFLPESVRESVHELIWSQLPEQMRAWSLTEAYFEHAQWFLSAISRDEIVNEIMVPIYKSLKEKGRPKYSSQDTSETNPHRLGILYFVFCLGALMDLTLPPANPEAEKYYRLGRAAMSLRSLVDAPLIETVQAIAMMGAYHHMSGRKASLDSAWSLTAFSVKLAQSVSHRDCARWGLDAKTVQKRRHTFWSIMAADGFLSLHMGRPLACPLDTVDCEFPTEDDLEPAEDGTTQMGYQRWRFHIMKNWLLPVCEQMTLAKGPDYKKLLALDANILQHQAPKNFKFLIDPEEQERPSSIARAYLLSQFRLNTMMFIHRSFFAQAILDHPTNPFRSPYAPSYLTAYRCASAQLAASIHFYNRLPELFIRLSSFWTHAFTAALIAGFVVSRTPHSGIATTAFIELNRAMDFFESAATKNPRAFRALVRLLWLTILYVFTPNFCR</sequence>
<dbReference type="PANTHER" id="PTHR31001">
    <property type="entry name" value="UNCHARACTERIZED TRANSCRIPTIONAL REGULATORY PROTEIN"/>
    <property type="match status" value="1"/>
</dbReference>
<evidence type="ECO:0000313" key="5">
    <source>
        <dbReference type="EMBL" id="EPQ58859.1"/>
    </source>
</evidence>
<accession>S7RZI3</accession>
<dbReference type="AlphaFoldDB" id="S7RZI3"/>
<evidence type="ECO:0000256" key="1">
    <source>
        <dbReference type="ARBA" id="ARBA00004123"/>
    </source>
</evidence>
<dbReference type="GO" id="GO:0003677">
    <property type="term" value="F:DNA binding"/>
    <property type="evidence" value="ECO:0007669"/>
    <property type="project" value="InterPro"/>
</dbReference>
<keyword evidence="2" id="KW-0539">Nucleus</keyword>
<dbReference type="STRING" id="670483.S7RZI3"/>
<dbReference type="RefSeq" id="XP_007861699.1">
    <property type="nucleotide sequence ID" value="XM_007863508.1"/>
</dbReference>
<feature type="region of interest" description="Disordered" evidence="3">
    <location>
        <begin position="77"/>
        <end position="105"/>
    </location>
</feature>
<evidence type="ECO:0000259" key="4">
    <source>
        <dbReference type="SMART" id="SM00906"/>
    </source>
</evidence>
<dbReference type="KEGG" id="gtr:GLOTRDRAFT_33402"/>
<evidence type="ECO:0000256" key="3">
    <source>
        <dbReference type="SAM" id="MobiDB-lite"/>
    </source>
</evidence>
<dbReference type="Pfam" id="PF04082">
    <property type="entry name" value="Fungal_trans"/>
    <property type="match status" value="1"/>
</dbReference>
<dbReference type="GO" id="GO:0005634">
    <property type="term" value="C:nucleus"/>
    <property type="evidence" value="ECO:0007669"/>
    <property type="project" value="UniProtKB-SubCell"/>
</dbReference>
<dbReference type="CDD" id="cd12148">
    <property type="entry name" value="fungal_TF_MHR"/>
    <property type="match status" value="1"/>
</dbReference>
<proteinExistence type="predicted"/>
<keyword evidence="6" id="KW-1185">Reference proteome</keyword>